<keyword evidence="2" id="KW-1185">Reference proteome</keyword>
<protein>
    <submittedName>
        <fullName evidence="1">Uncharacterized protein</fullName>
    </submittedName>
</protein>
<dbReference type="EMBL" id="KN832886">
    <property type="protein sequence ID" value="KIM95821.1"/>
    <property type="molecule type" value="Genomic_DNA"/>
</dbReference>
<reference evidence="2" key="2">
    <citation type="submission" date="2015-01" db="EMBL/GenBank/DDBJ databases">
        <title>Evolutionary Origins and Diversification of the Mycorrhizal Mutualists.</title>
        <authorList>
            <consortium name="DOE Joint Genome Institute"/>
            <consortium name="Mycorrhizal Genomics Consortium"/>
            <person name="Kohler A."/>
            <person name="Kuo A."/>
            <person name="Nagy L.G."/>
            <person name="Floudas D."/>
            <person name="Copeland A."/>
            <person name="Barry K.W."/>
            <person name="Cichocki N."/>
            <person name="Veneault-Fourrey C."/>
            <person name="LaButti K."/>
            <person name="Lindquist E.A."/>
            <person name="Lipzen A."/>
            <person name="Lundell T."/>
            <person name="Morin E."/>
            <person name="Murat C."/>
            <person name="Riley R."/>
            <person name="Ohm R."/>
            <person name="Sun H."/>
            <person name="Tunlid A."/>
            <person name="Henrissat B."/>
            <person name="Grigoriev I.V."/>
            <person name="Hibbett D.S."/>
            <person name="Martin F."/>
        </authorList>
    </citation>
    <scope>NUCLEOTIDE SEQUENCE [LARGE SCALE GENOMIC DNA]</scope>
    <source>
        <strain evidence="2">Zn</strain>
    </source>
</reference>
<name>A0A0C3GZZ2_OIDMZ</name>
<accession>A0A0C3GZZ2</accession>
<gene>
    <name evidence="1" type="ORF">OIDMADRAFT_59602</name>
</gene>
<dbReference type="Proteomes" id="UP000054321">
    <property type="component" value="Unassembled WGS sequence"/>
</dbReference>
<organism evidence="1 2">
    <name type="scientific">Oidiodendron maius (strain Zn)</name>
    <dbReference type="NCBI Taxonomy" id="913774"/>
    <lineage>
        <taxon>Eukaryota</taxon>
        <taxon>Fungi</taxon>
        <taxon>Dikarya</taxon>
        <taxon>Ascomycota</taxon>
        <taxon>Pezizomycotina</taxon>
        <taxon>Leotiomycetes</taxon>
        <taxon>Leotiomycetes incertae sedis</taxon>
        <taxon>Myxotrichaceae</taxon>
        <taxon>Oidiodendron</taxon>
    </lineage>
</organism>
<dbReference type="AlphaFoldDB" id="A0A0C3GZZ2"/>
<dbReference type="HOGENOM" id="CLU_2237342_0_0_1"/>
<sequence length="105" mass="11369">MTWGSISLFWRCKQTWRFTFLMIYSLTVLARRRVNVLLSNGRFTVGASGNSTDSILIVEPSSGSGAISCATFGESSLSTGSGTSFNCTQSAPFSNDAYTDNSSIW</sequence>
<evidence type="ECO:0000313" key="2">
    <source>
        <dbReference type="Proteomes" id="UP000054321"/>
    </source>
</evidence>
<proteinExistence type="predicted"/>
<reference evidence="1 2" key="1">
    <citation type="submission" date="2014-04" db="EMBL/GenBank/DDBJ databases">
        <authorList>
            <consortium name="DOE Joint Genome Institute"/>
            <person name="Kuo A."/>
            <person name="Martino E."/>
            <person name="Perotto S."/>
            <person name="Kohler A."/>
            <person name="Nagy L.G."/>
            <person name="Floudas D."/>
            <person name="Copeland A."/>
            <person name="Barry K.W."/>
            <person name="Cichocki N."/>
            <person name="Veneault-Fourrey C."/>
            <person name="LaButti K."/>
            <person name="Lindquist E.A."/>
            <person name="Lipzen A."/>
            <person name="Lundell T."/>
            <person name="Morin E."/>
            <person name="Murat C."/>
            <person name="Sun H."/>
            <person name="Tunlid A."/>
            <person name="Henrissat B."/>
            <person name="Grigoriev I.V."/>
            <person name="Hibbett D.S."/>
            <person name="Martin F."/>
            <person name="Nordberg H.P."/>
            <person name="Cantor M.N."/>
            <person name="Hua S.X."/>
        </authorList>
    </citation>
    <scope>NUCLEOTIDE SEQUENCE [LARGE SCALE GENOMIC DNA]</scope>
    <source>
        <strain evidence="1 2">Zn</strain>
    </source>
</reference>
<dbReference type="InParanoid" id="A0A0C3GZZ2"/>
<evidence type="ECO:0000313" key="1">
    <source>
        <dbReference type="EMBL" id="KIM95821.1"/>
    </source>
</evidence>